<dbReference type="AlphaFoldDB" id="A0A392PE98"/>
<feature type="region of interest" description="Disordered" evidence="1">
    <location>
        <begin position="55"/>
        <end position="150"/>
    </location>
</feature>
<protein>
    <submittedName>
        <fullName evidence="2">Uncharacterized protein</fullName>
    </submittedName>
</protein>
<feature type="compositionally biased region" description="Basic and acidic residues" evidence="1">
    <location>
        <begin position="63"/>
        <end position="103"/>
    </location>
</feature>
<sequence length="263" mass="29677">YEESSVEEEEGSIDSDGTCIPASMASLEDEETMKKFEENYEQLMFDAGNTEALNETAQKSTQRHNEEYEGAFENRREETNREPKSTSKEGGDKTIEGGRKETLVADNVENSHNGMREGIQGAMTRRENETREENGGPMYVSSPVQQSGLQVPQNNNMEELKGVQNVEQQIETQQTQAQPVEVVDRTPTQEKGTTSSVRKDTQAGNNNNMSEVVNKLKRKKVNQDESKDHGGKLVRIGEEETNQAYKDRRKRRISILKEKNKAA</sequence>
<feature type="non-terminal residue" evidence="2">
    <location>
        <position position="1"/>
    </location>
</feature>
<evidence type="ECO:0000256" key="1">
    <source>
        <dbReference type="SAM" id="MobiDB-lite"/>
    </source>
</evidence>
<reference evidence="2 3" key="1">
    <citation type="journal article" date="2018" name="Front. Plant Sci.">
        <title>Red Clover (Trifolium pratense) and Zigzag Clover (T. medium) - A Picture of Genomic Similarities and Differences.</title>
        <authorList>
            <person name="Dluhosova J."/>
            <person name="Istvanek J."/>
            <person name="Nedelnik J."/>
            <person name="Repkova J."/>
        </authorList>
    </citation>
    <scope>NUCLEOTIDE SEQUENCE [LARGE SCALE GENOMIC DNA]</scope>
    <source>
        <strain evidence="3">cv. 10/8</strain>
        <tissue evidence="2">Leaf</tissue>
    </source>
</reference>
<comment type="caution">
    <text evidence="2">The sequence shown here is derived from an EMBL/GenBank/DDBJ whole genome shotgun (WGS) entry which is preliminary data.</text>
</comment>
<name>A0A392PE98_9FABA</name>
<feature type="region of interest" description="Disordered" evidence="1">
    <location>
        <begin position="170"/>
        <end position="263"/>
    </location>
</feature>
<feature type="compositionally biased region" description="Acidic residues" evidence="1">
    <location>
        <begin position="1"/>
        <end position="13"/>
    </location>
</feature>
<feature type="compositionally biased region" description="Basic and acidic residues" evidence="1">
    <location>
        <begin position="221"/>
        <end position="238"/>
    </location>
</feature>
<feature type="non-terminal residue" evidence="2">
    <location>
        <position position="263"/>
    </location>
</feature>
<keyword evidence="3" id="KW-1185">Reference proteome</keyword>
<accession>A0A392PE98</accession>
<dbReference type="EMBL" id="LXQA010076230">
    <property type="protein sequence ID" value="MCI10433.1"/>
    <property type="molecule type" value="Genomic_DNA"/>
</dbReference>
<organism evidence="2 3">
    <name type="scientific">Trifolium medium</name>
    <dbReference type="NCBI Taxonomy" id="97028"/>
    <lineage>
        <taxon>Eukaryota</taxon>
        <taxon>Viridiplantae</taxon>
        <taxon>Streptophyta</taxon>
        <taxon>Embryophyta</taxon>
        <taxon>Tracheophyta</taxon>
        <taxon>Spermatophyta</taxon>
        <taxon>Magnoliopsida</taxon>
        <taxon>eudicotyledons</taxon>
        <taxon>Gunneridae</taxon>
        <taxon>Pentapetalae</taxon>
        <taxon>rosids</taxon>
        <taxon>fabids</taxon>
        <taxon>Fabales</taxon>
        <taxon>Fabaceae</taxon>
        <taxon>Papilionoideae</taxon>
        <taxon>50 kb inversion clade</taxon>
        <taxon>NPAAA clade</taxon>
        <taxon>Hologalegina</taxon>
        <taxon>IRL clade</taxon>
        <taxon>Trifolieae</taxon>
        <taxon>Trifolium</taxon>
    </lineage>
</organism>
<feature type="compositionally biased region" description="Polar residues" evidence="1">
    <location>
        <begin position="189"/>
        <end position="211"/>
    </location>
</feature>
<evidence type="ECO:0000313" key="3">
    <source>
        <dbReference type="Proteomes" id="UP000265520"/>
    </source>
</evidence>
<dbReference type="Proteomes" id="UP000265520">
    <property type="component" value="Unassembled WGS sequence"/>
</dbReference>
<feature type="region of interest" description="Disordered" evidence="1">
    <location>
        <begin position="1"/>
        <end position="21"/>
    </location>
</feature>
<feature type="compositionally biased region" description="Basic and acidic residues" evidence="1">
    <location>
        <begin position="124"/>
        <end position="134"/>
    </location>
</feature>
<proteinExistence type="predicted"/>
<evidence type="ECO:0000313" key="2">
    <source>
        <dbReference type="EMBL" id="MCI10433.1"/>
    </source>
</evidence>